<dbReference type="GO" id="GO:0005634">
    <property type="term" value="C:nucleus"/>
    <property type="evidence" value="ECO:0007669"/>
    <property type="project" value="UniProtKB-SubCell"/>
</dbReference>
<evidence type="ECO:0000313" key="2">
    <source>
        <dbReference type="EMBL" id="EFO95556.1"/>
    </source>
</evidence>
<dbReference type="GO" id="GO:0000166">
    <property type="term" value="F:nucleotide binding"/>
    <property type="evidence" value="ECO:0007669"/>
    <property type="project" value="UniProtKB-KW"/>
</dbReference>
<dbReference type="GO" id="GO:0003723">
    <property type="term" value="F:RNA binding"/>
    <property type="evidence" value="ECO:0007669"/>
    <property type="project" value="UniProtKB-KW"/>
</dbReference>
<dbReference type="GO" id="GO:0000956">
    <property type="term" value="P:nuclear-transcribed mRNA catabolic process"/>
    <property type="evidence" value="ECO:0007669"/>
    <property type="project" value="TreeGrafter"/>
</dbReference>
<protein>
    <recommendedName>
        <fullName evidence="1">Decapping nuclease</fullName>
        <ecNumber evidence="1">3.6.1.-</ecNumber>
    </recommendedName>
</protein>
<comment type="subcellular location">
    <subcellularLocation>
        <location evidence="1">Nucleus</location>
    </subcellularLocation>
</comment>
<dbReference type="EC" id="3.6.1.-" evidence="1"/>
<dbReference type="AlphaFoldDB" id="E3LIQ2"/>
<dbReference type="GO" id="GO:0034353">
    <property type="term" value="F:mRNA 5'-diphosphatase activity"/>
    <property type="evidence" value="ECO:0007669"/>
    <property type="project" value="TreeGrafter"/>
</dbReference>
<comment type="cofactor">
    <cofactor evidence="1">
        <name>a divalent metal cation</name>
        <dbReference type="ChEBI" id="CHEBI:60240"/>
    </cofactor>
</comment>
<name>E3LIQ2_CAERE</name>
<keyword evidence="1" id="KW-0378">Hydrolase</keyword>
<evidence type="ECO:0000313" key="3">
    <source>
        <dbReference type="Proteomes" id="UP000008281"/>
    </source>
</evidence>
<comment type="similarity">
    <text evidence="1">Belongs to the DXO/Dom3Z family.</text>
</comment>
<keyword evidence="1" id="KW-0540">Nuclease</keyword>
<sequence>MDYKIIVKKTLDYYHHDSERLRHKKPSGKYISYKPYFYLTVPTASQEIFRVAYSVSDGGKHPKELNGLTDYLKPANLRFPLRDLKSYDIPNPGVYDTNLDSFLDYIRQKGWNGSNEPDFVTNKNLLKSVAASKTNLVYACRMNRVIFMINGGTNDPVIFGYGPVFELIMTDKSDDGTERKGVFEAKVSRGDDSFRIYYSGQIDGVTKHGGTSTNNYRHYELKLFQNTKGGEIGKGFWKDSSCIFFWQAFFGYCESLIFGFRTGEKKWKRIGPYHLYKITEMKVLEMPTKAAAELLDSDNKWTVEDGKCNLFSLLTFVKDNVTLDEDCFVFSKNSNDPFDWSAKRDEDGPVSEFREVIREKLHRDSQF</sequence>
<reference evidence="2" key="1">
    <citation type="submission" date="2007-07" db="EMBL/GenBank/DDBJ databases">
        <title>PCAP assembly of the Caenorhabditis remanei genome.</title>
        <authorList>
            <consortium name="The Caenorhabditis remanei Sequencing Consortium"/>
            <person name="Wilson R.K."/>
        </authorList>
    </citation>
    <scope>NUCLEOTIDE SEQUENCE [LARGE SCALE GENOMIC DNA]</scope>
    <source>
        <strain evidence="2">PB4641</strain>
    </source>
</reference>
<dbReference type="InterPro" id="IPR039039">
    <property type="entry name" value="RAI1-like_fam"/>
</dbReference>
<dbReference type="HOGENOM" id="CLU_046467_0_0_1"/>
<dbReference type="PANTHER" id="PTHR12395:SF12">
    <property type="entry name" value="DECAPPING NUCLEASE"/>
    <property type="match status" value="1"/>
</dbReference>
<keyword evidence="1" id="KW-0694">RNA-binding</keyword>
<dbReference type="PANTHER" id="PTHR12395">
    <property type="entry name" value="DOM-3 RELATED"/>
    <property type="match status" value="1"/>
</dbReference>
<dbReference type="STRING" id="31234.E3LIQ2"/>
<evidence type="ECO:0000256" key="1">
    <source>
        <dbReference type="RuleBase" id="RU367113"/>
    </source>
</evidence>
<dbReference type="GO" id="GO:0004518">
    <property type="term" value="F:nuclease activity"/>
    <property type="evidence" value="ECO:0007669"/>
    <property type="project" value="UniProtKB-KW"/>
</dbReference>
<dbReference type="EMBL" id="DS268409">
    <property type="protein sequence ID" value="EFO95556.1"/>
    <property type="molecule type" value="Genomic_DNA"/>
</dbReference>
<dbReference type="InParanoid" id="E3LIQ2"/>
<comment type="function">
    <text evidence="1">Decapping enzyme for NAD-capped RNAs: specifically hydrolyzes the nicotinamide adenine dinucleotide (NAD) cap from a subset of RNAs by removing the entire NAD moiety from the 5'-end of an NAD-capped RNA.</text>
</comment>
<dbReference type="GO" id="GO:0110155">
    <property type="term" value="P:NAD-cap decapping"/>
    <property type="evidence" value="ECO:0007669"/>
    <property type="project" value="TreeGrafter"/>
</dbReference>
<organism evidence="3">
    <name type="scientific">Caenorhabditis remanei</name>
    <name type="common">Caenorhabditis vulgaris</name>
    <dbReference type="NCBI Taxonomy" id="31234"/>
    <lineage>
        <taxon>Eukaryota</taxon>
        <taxon>Metazoa</taxon>
        <taxon>Ecdysozoa</taxon>
        <taxon>Nematoda</taxon>
        <taxon>Chromadorea</taxon>
        <taxon>Rhabditida</taxon>
        <taxon>Rhabditina</taxon>
        <taxon>Rhabditomorpha</taxon>
        <taxon>Rhabditoidea</taxon>
        <taxon>Rhabditidae</taxon>
        <taxon>Peloderinae</taxon>
        <taxon>Caenorhabditis</taxon>
    </lineage>
</organism>
<dbReference type="Proteomes" id="UP000008281">
    <property type="component" value="Unassembled WGS sequence"/>
</dbReference>
<keyword evidence="1" id="KW-0479">Metal-binding</keyword>
<keyword evidence="1" id="KW-0539">Nucleus</keyword>
<gene>
    <name evidence="2" type="ORF">CRE_09006</name>
</gene>
<keyword evidence="1" id="KW-0547">Nucleotide-binding</keyword>
<proteinExistence type="inferred from homology"/>
<dbReference type="GO" id="GO:0046872">
    <property type="term" value="F:metal ion binding"/>
    <property type="evidence" value="ECO:0007669"/>
    <property type="project" value="UniProtKB-KW"/>
</dbReference>
<keyword evidence="3" id="KW-1185">Reference proteome</keyword>
<dbReference type="eggNOG" id="KOG1216">
    <property type="taxonomic scope" value="Eukaryota"/>
</dbReference>
<accession>E3LIQ2</accession>
<dbReference type="GO" id="GO:0005829">
    <property type="term" value="C:cytosol"/>
    <property type="evidence" value="ECO:0007669"/>
    <property type="project" value="TreeGrafter"/>
</dbReference>